<keyword evidence="1" id="KW-1133">Transmembrane helix</keyword>
<sequence>MKNYYKFLFLLIGISLTSCKSIISNQGKPLNYNSLELNHKYEIQEFKAKIHKIKITSIDGKNVYGISKKGDSITIDKKQIREVKKVKIAGSIVVGIVAIATVIFVPI</sequence>
<evidence type="ECO:0000313" key="2">
    <source>
        <dbReference type="EMBL" id="SIS33137.1"/>
    </source>
</evidence>
<keyword evidence="3" id="KW-1185">Reference proteome</keyword>
<accession>A0A1N7I7T7</accession>
<dbReference type="EMBL" id="FTNY01000002">
    <property type="protein sequence ID" value="SIS33137.1"/>
    <property type="molecule type" value="Genomic_DNA"/>
</dbReference>
<dbReference type="Proteomes" id="UP000186373">
    <property type="component" value="Unassembled WGS sequence"/>
</dbReference>
<reference evidence="3" key="1">
    <citation type="submission" date="2017-01" db="EMBL/GenBank/DDBJ databases">
        <authorList>
            <person name="Varghese N."/>
            <person name="Submissions S."/>
        </authorList>
    </citation>
    <scope>NUCLEOTIDE SEQUENCE [LARGE SCALE GENOMIC DNA]</scope>
    <source>
        <strain evidence="3">DSM 17126</strain>
    </source>
</reference>
<dbReference type="PROSITE" id="PS51257">
    <property type="entry name" value="PROKAR_LIPOPROTEIN"/>
    <property type="match status" value="1"/>
</dbReference>
<dbReference type="RefSeq" id="WP_076506259.1">
    <property type="nucleotide sequence ID" value="NZ_FTNY01000002.1"/>
</dbReference>
<proteinExistence type="predicted"/>
<dbReference type="NCBIfam" id="NF037951">
    <property type="entry name" value="spanin2_2"/>
    <property type="match status" value="1"/>
</dbReference>
<evidence type="ECO:0000256" key="1">
    <source>
        <dbReference type="SAM" id="Phobius"/>
    </source>
</evidence>
<evidence type="ECO:0000313" key="3">
    <source>
        <dbReference type="Proteomes" id="UP000186373"/>
    </source>
</evidence>
<keyword evidence="1" id="KW-0472">Membrane</keyword>
<dbReference type="OrthoDB" id="1264055at2"/>
<gene>
    <name evidence="2" type="ORF">SAMN05421639_102522</name>
</gene>
<keyword evidence="1" id="KW-0812">Transmembrane</keyword>
<organism evidence="2 3">
    <name type="scientific">Chryseobacterium shigense</name>
    <dbReference type="NCBI Taxonomy" id="297244"/>
    <lineage>
        <taxon>Bacteria</taxon>
        <taxon>Pseudomonadati</taxon>
        <taxon>Bacteroidota</taxon>
        <taxon>Flavobacteriia</taxon>
        <taxon>Flavobacteriales</taxon>
        <taxon>Weeksellaceae</taxon>
        <taxon>Chryseobacterium group</taxon>
        <taxon>Chryseobacterium</taxon>
    </lineage>
</organism>
<feature type="transmembrane region" description="Helical" evidence="1">
    <location>
        <begin position="88"/>
        <end position="105"/>
    </location>
</feature>
<name>A0A1N7I7T7_9FLAO</name>
<dbReference type="AlphaFoldDB" id="A0A1N7I7T7"/>
<protein>
    <submittedName>
        <fullName evidence="2">Uncharacterized protein</fullName>
    </submittedName>
</protein>